<evidence type="ECO:0000313" key="5">
    <source>
        <dbReference type="Proteomes" id="UP000077868"/>
    </source>
</evidence>
<dbReference type="InterPro" id="IPR028098">
    <property type="entry name" value="Glyco_trans_4-like_N"/>
</dbReference>
<evidence type="ECO:0000259" key="3">
    <source>
        <dbReference type="Pfam" id="PF13579"/>
    </source>
</evidence>
<dbReference type="PANTHER" id="PTHR12526:SF609">
    <property type="entry name" value="LIPOPOLYSACCHARIDE BIOSYNTHESIS PROTEIN"/>
    <property type="match status" value="1"/>
</dbReference>
<proteinExistence type="predicted"/>
<dbReference type="OrthoDB" id="9808602at2"/>
<dbReference type="GO" id="GO:0016757">
    <property type="term" value="F:glycosyltransferase activity"/>
    <property type="evidence" value="ECO:0007669"/>
    <property type="project" value="UniProtKB-KW"/>
</dbReference>
<dbReference type="SUPFAM" id="SSF53756">
    <property type="entry name" value="UDP-Glycosyltransferase/glycogen phosphorylase"/>
    <property type="match status" value="1"/>
</dbReference>
<dbReference type="Pfam" id="PF13692">
    <property type="entry name" value="Glyco_trans_1_4"/>
    <property type="match status" value="1"/>
</dbReference>
<evidence type="ECO:0000256" key="1">
    <source>
        <dbReference type="ARBA" id="ARBA00022676"/>
    </source>
</evidence>
<dbReference type="AlphaFoldDB" id="A0A1A9GJE4"/>
<reference evidence="4 5" key="1">
    <citation type="submission" date="2016-03" db="EMBL/GenBank/DDBJ databases">
        <title>Complete genome sequence of a soil Actinobacterium, Nocardioides dokdonensis FR1436.</title>
        <authorList>
            <person name="Kwon S.-K."/>
            <person name="Kim K."/>
            <person name="Kim J.F."/>
        </authorList>
    </citation>
    <scope>NUCLEOTIDE SEQUENCE [LARGE SCALE GENOMIC DNA]</scope>
    <source>
        <strain evidence="4 5">FR1436</strain>
    </source>
</reference>
<dbReference type="RefSeq" id="WP_068108299.1">
    <property type="nucleotide sequence ID" value="NZ_CP015079.1"/>
</dbReference>
<dbReference type="Proteomes" id="UP000077868">
    <property type="component" value="Chromosome"/>
</dbReference>
<protein>
    <submittedName>
        <fullName evidence="4">Putative glycosyl transferase</fullName>
    </submittedName>
</protein>
<keyword evidence="5" id="KW-1185">Reference proteome</keyword>
<dbReference type="CDD" id="cd03794">
    <property type="entry name" value="GT4_WbuB-like"/>
    <property type="match status" value="1"/>
</dbReference>
<evidence type="ECO:0000256" key="2">
    <source>
        <dbReference type="ARBA" id="ARBA00022679"/>
    </source>
</evidence>
<dbReference type="STRING" id="1300347.I601_1755"/>
<accession>A0A1A9GJE4</accession>
<sequence length="408" mass="43743">MKIAFITQWYDPEVGSAALPGAIVRALVRRGHSVEVITGFPNYPTGEIYAGYKVRPYSREVIRGVTVHRVPLYPSHDGSALRRVLNFLSFMLSVSSLGALLARRGQVALVYSTPGTVGMAGLVLRRLLGRPFVLFIQDVWPDTVTATGMLPARFVKPSEWLLHRFCNATYRAAGHIAVISPGMKTLLLKRGVPADKVSVVFNWVDEEVFRPRHGKAREASSPLEVMYAGNIGDVQGLDTALRAVAAASAQADIVLRIIGTGVALESLIALAAELDISDRVRFEGPRLLDQMAEVMASADVQLVCLKDDPLFALTMPSKIQAILACGRPILTCAPGDAAALSVESGAGWACPAGDVEGLARLMVEASRLSARALADRGRAGRQFYESHLSAIAGSESLEIALSKALETA</sequence>
<dbReference type="KEGG" id="ndk:I601_1755"/>
<keyword evidence="2 4" id="KW-0808">Transferase</keyword>
<dbReference type="Gene3D" id="3.40.50.2000">
    <property type="entry name" value="Glycogen Phosphorylase B"/>
    <property type="match status" value="2"/>
</dbReference>
<evidence type="ECO:0000313" key="4">
    <source>
        <dbReference type="EMBL" id="ANH38186.1"/>
    </source>
</evidence>
<dbReference type="PATRIC" id="fig|1300347.3.peg.1754"/>
<dbReference type="PANTHER" id="PTHR12526">
    <property type="entry name" value="GLYCOSYLTRANSFERASE"/>
    <property type="match status" value="1"/>
</dbReference>
<organism evidence="4 5">
    <name type="scientific">Nocardioides dokdonensis FR1436</name>
    <dbReference type="NCBI Taxonomy" id="1300347"/>
    <lineage>
        <taxon>Bacteria</taxon>
        <taxon>Bacillati</taxon>
        <taxon>Actinomycetota</taxon>
        <taxon>Actinomycetes</taxon>
        <taxon>Propionibacteriales</taxon>
        <taxon>Nocardioidaceae</taxon>
        <taxon>Nocardioides</taxon>
    </lineage>
</organism>
<dbReference type="EMBL" id="CP015079">
    <property type="protein sequence ID" value="ANH38186.1"/>
    <property type="molecule type" value="Genomic_DNA"/>
</dbReference>
<dbReference type="Pfam" id="PF13579">
    <property type="entry name" value="Glyco_trans_4_4"/>
    <property type="match status" value="1"/>
</dbReference>
<name>A0A1A9GJE4_9ACTN</name>
<gene>
    <name evidence="4" type="ORF">I601_1755</name>
</gene>
<feature type="domain" description="Glycosyltransferase subfamily 4-like N-terminal" evidence="3">
    <location>
        <begin position="22"/>
        <end position="203"/>
    </location>
</feature>
<keyword evidence="1" id="KW-0328">Glycosyltransferase</keyword>